<proteinExistence type="predicted"/>
<organism evidence="2">
    <name type="scientific">Spirodela intermedia</name>
    <name type="common">Intermediate duckweed</name>
    <dbReference type="NCBI Taxonomy" id="51605"/>
    <lineage>
        <taxon>Eukaryota</taxon>
        <taxon>Viridiplantae</taxon>
        <taxon>Streptophyta</taxon>
        <taxon>Embryophyta</taxon>
        <taxon>Tracheophyta</taxon>
        <taxon>Spermatophyta</taxon>
        <taxon>Magnoliopsida</taxon>
        <taxon>Liliopsida</taxon>
        <taxon>Araceae</taxon>
        <taxon>Lemnoideae</taxon>
        <taxon>Spirodela</taxon>
    </lineage>
</organism>
<name>A0A7I8INQ6_SPIIN</name>
<reference evidence="2 3" key="1">
    <citation type="submission" date="2019-12" db="EMBL/GenBank/DDBJ databases">
        <authorList>
            <person name="Scholz U."/>
            <person name="Mascher M."/>
            <person name="Fiebig A."/>
        </authorList>
    </citation>
    <scope>NUCLEOTIDE SEQUENCE</scope>
</reference>
<evidence type="ECO:0000256" key="1">
    <source>
        <dbReference type="SAM" id="MobiDB-lite"/>
    </source>
</evidence>
<keyword evidence="3" id="KW-1185">Reference proteome</keyword>
<dbReference type="EMBL" id="LR743591">
    <property type="protein sequence ID" value="CAA2618894.1"/>
    <property type="molecule type" value="Genomic_DNA"/>
</dbReference>
<feature type="region of interest" description="Disordered" evidence="1">
    <location>
        <begin position="1"/>
        <end position="26"/>
    </location>
</feature>
<dbReference type="EMBL" id="CACRZD030000004">
    <property type="protein sequence ID" value="CAA6658617.1"/>
    <property type="molecule type" value="Genomic_DNA"/>
</dbReference>
<dbReference type="Proteomes" id="UP001189122">
    <property type="component" value="Unassembled WGS sequence"/>
</dbReference>
<evidence type="ECO:0000313" key="3">
    <source>
        <dbReference type="Proteomes" id="UP001189122"/>
    </source>
</evidence>
<gene>
    <name evidence="2" type="ORF">SI7747_04005061</name>
</gene>
<sequence>MPSGRWTPPRARPAQWHGEGRKRRQH</sequence>
<dbReference type="AlphaFoldDB" id="A0A7I8INQ6"/>
<protein>
    <submittedName>
        <fullName evidence="2">Uncharacterized protein</fullName>
    </submittedName>
</protein>
<evidence type="ECO:0000313" key="2">
    <source>
        <dbReference type="EMBL" id="CAA2618894.1"/>
    </source>
</evidence>
<accession>A0A7I8INQ6</accession>